<dbReference type="GO" id="GO:0043565">
    <property type="term" value="F:sequence-specific DNA binding"/>
    <property type="evidence" value="ECO:0007669"/>
    <property type="project" value="TreeGrafter"/>
</dbReference>
<organism evidence="6 7">
    <name type="scientific">Populus euphratica</name>
    <name type="common">Euphrates poplar</name>
    <dbReference type="NCBI Taxonomy" id="75702"/>
    <lineage>
        <taxon>Eukaryota</taxon>
        <taxon>Viridiplantae</taxon>
        <taxon>Streptophyta</taxon>
        <taxon>Embryophyta</taxon>
        <taxon>Tracheophyta</taxon>
        <taxon>Spermatophyta</taxon>
        <taxon>Magnoliopsida</taxon>
        <taxon>eudicotyledons</taxon>
        <taxon>Gunneridae</taxon>
        <taxon>Pentapetalae</taxon>
        <taxon>rosids</taxon>
        <taxon>fabids</taxon>
        <taxon>Malpighiales</taxon>
        <taxon>Salicaceae</taxon>
        <taxon>Saliceae</taxon>
        <taxon>Populus</taxon>
    </lineage>
</organism>
<dbReference type="PANTHER" id="PTHR31945">
    <property type="entry name" value="TRANSCRIPTION FACTOR SCREAM2-RELATED"/>
    <property type="match status" value="1"/>
</dbReference>
<dbReference type="SUPFAM" id="SSF47459">
    <property type="entry name" value="HLH, helix-loop-helix DNA-binding domain"/>
    <property type="match status" value="1"/>
</dbReference>
<dbReference type="GeneID" id="105137684"/>
<dbReference type="InterPro" id="IPR051358">
    <property type="entry name" value="TF_AMS/ICE1/BHLH6-like"/>
</dbReference>
<reference evidence="7" key="1">
    <citation type="submission" date="2025-08" db="UniProtKB">
        <authorList>
            <consortium name="RefSeq"/>
        </authorList>
    </citation>
    <scope>IDENTIFICATION</scope>
</reference>
<dbReference type="KEGG" id="peu:105137684"/>
<feature type="domain" description="Plant bHLH transcription factor ACT-like" evidence="5">
    <location>
        <begin position="94"/>
        <end position="172"/>
    </location>
</feature>
<evidence type="ECO:0000256" key="4">
    <source>
        <dbReference type="ARBA" id="ARBA00023242"/>
    </source>
</evidence>
<keyword evidence="3" id="KW-0804">Transcription</keyword>
<dbReference type="AlphaFoldDB" id="A0AAJ6Y4B6"/>
<dbReference type="GO" id="GO:0005634">
    <property type="term" value="C:nucleus"/>
    <property type="evidence" value="ECO:0007669"/>
    <property type="project" value="UniProtKB-SubCell"/>
</dbReference>
<dbReference type="InterPro" id="IPR054502">
    <property type="entry name" value="bHLH-TF_ACT-like_plant"/>
</dbReference>
<dbReference type="Pfam" id="PF22754">
    <property type="entry name" value="bHLH-TF_ACT-like_plant"/>
    <property type="match status" value="1"/>
</dbReference>
<protein>
    <submittedName>
        <fullName evidence="7">Uncharacterized protein LOC105137684</fullName>
    </submittedName>
</protein>
<evidence type="ECO:0000256" key="2">
    <source>
        <dbReference type="ARBA" id="ARBA00023015"/>
    </source>
</evidence>
<dbReference type="PANTHER" id="PTHR31945:SF8">
    <property type="entry name" value="TRANSCRIPTION FACTOR BHLH93-LIKE PROTEIN"/>
    <property type="match status" value="1"/>
</dbReference>
<evidence type="ECO:0000256" key="1">
    <source>
        <dbReference type="ARBA" id="ARBA00004123"/>
    </source>
</evidence>
<gene>
    <name evidence="7" type="primary">LOC105137684</name>
</gene>
<dbReference type="GO" id="GO:0003700">
    <property type="term" value="F:DNA-binding transcription factor activity"/>
    <property type="evidence" value="ECO:0007669"/>
    <property type="project" value="TreeGrafter"/>
</dbReference>
<dbReference type="InterPro" id="IPR036638">
    <property type="entry name" value="HLH_DNA-bd_sf"/>
</dbReference>
<dbReference type="RefSeq" id="XP_011041816.1">
    <property type="nucleotide sequence ID" value="XM_011043514.1"/>
</dbReference>
<name>A0AAJ6Y4B6_POPEU</name>
<proteinExistence type="predicted"/>
<keyword evidence="6" id="KW-1185">Reference proteome</keyword>
<evidence type="ECO:0000313" key="7">
    <source>
        <dbReference type="RefSeq" id="XP_011041816.1"/>
    </source>
</evidence>
<evidence type="ECO:0000256" key="3">
    <source>
        <dbReference type="ARBA" id="ARBA00023163"/>
    </source>
</evidence>
<dbReference type="GO" id="GO:0046983">
    <property type="term" value="F:protein dimerization activity"/>
    <property type="evidence" value="ECO:0007669"/>
    <property type="project" value="InterPro"/>
</dbReference>
<sequence length="182" mass="21002">MKLSLFSYLRSQSATQILKSGREREFMFSREQEREAMFKKLQLLRSITNSHAHDKASVILDASKYIKDLKQRVERLNQDIATAGSFTGENFPTIRVEEQENDFLIKVFTTRNCQGLLVFILEAFEELSLEVLQARVSTSDSFILEAIATRENKEADDHIDAQVVEQVVLQGIQKWIEVTEQE</sequence>
<dbReference type="Proteomes" id="UP000694918">
    <property type="component" value="Unplaced"/>
</dbReference>
<evidence type="ECO:0000259" key="5">
    <source>
        <dbReference type="Pfam" id="PF22754"/>
    </source>
</evidence>
<keyword evidence="2" id="KW-0805">Transcription regulation</keyword>
<comment type="subcellular location">
    <subcellularLocation>
        <location evidence="1">Nucleus</location>
    </subcellularLocation>
</comment>
<keyword evidence="4" id="KW-0539">Nucleus</keyword>
<accession>A0AAJ6Y4B6</accession>
<evidence type="ECO:0000313" key="6">
    <source>
        <dbReference type="Proteomes" id="UP000694918"/>
    </source>
</evidence>